<dbReference type="RefSeq" id="WP_117444454.1">
    <property type="nucleotide sequence ID" value="NZ_JAJFEN010000004.1"/>
</dbReference>
<sequence length="192" mass="21433">MKILLLCLNAFETMEFSPFVDVFGWAHDDFDCDIKIDICGFSRTIISTFGVSITSDILIDDVDAGQYAALAIPGGFEEYGFYKEAYHEKTLNLIRSFHSLHKPIASVCVAAFPLAKSGILKNRKATTYHLRGGYKREELKDFGVILGDEWIVIDDTIITSSCPKTAPDVAFQLLKMLTSQEKAIEVKKAMGY</sequence>
<dbReference type="SUPFAM" id="SSF52317">
    <property type="entry name" value="Class I glutamine amidotransferase-like"/>
    <property type="match status" value="1"/>
</dbReference>
<evidence type="ECO:0000313" key="3">
    <source>
        <dbReference type="Proteomes" id="UP000260025"/>
    </source>
</evidence>
<dbReference type="PANTHER" id="PTHR48094:SF5">
    <property type="entry name" value="PROTEIN DJ-1 HOMOLOG"/>
    <property type="match status" value="1"/>
</dbReference>
<evidence type="ECO:0000259" key="1">
    <source>
        <dbReference type="Pfam" id="PF01965"/>
    </source>
</evidence>
<evidence type="ECO:0000313" key="2">
    <source>
        <dbReference type="EMBL" id="RGC11349.1"/>
    </source>
</evidence>
<dbReference type="Proteomes" id="UP000260025">
    <property type="component" value="Unassembled WGS sequence"/>
</dbReference>
<proteinExistence type="predicted"/>
<dbReference type="OrthoDB" id="9800516at2"/>
<dbReference type="GO" id="GO:0005737">
    <property type="term" value="C:cytoplasm"/>
    <property type="evidence" value="ECO:0007669"/>
    <property type="project" value="TreeGrafter"/>
</dbReference>
<comment type="caution">
    <text evidence="2">The sequence shown here is derived from an EMBL/GenBank/DDBJ whole genome shotgun (WGS) entry which is preliminary data.</text>
</comment>
<organism evidence="2 3">
    <name type="scientific">Clostridium innocuum</name>
    <dbReference type="NCBI Taxonomy" id="1522"/>
    <lineage>
        <taxon>Bacteria</taxon>
        <taxon>Bacillati</taxon>
        <taxon>Bacillota</taxon>
        <taxon>Clostridia</taxon>
        <taxon>Eubacteriales</taxon>
        <taxon>Clostridiaceae</taxon>
        <taxon>Clostridium</taxon>
    </lineage>
</organism>
<protein>
    <submittedName>
        <fullName evidence="2">DJ-1/PfpI family protein</fullName>
    </submittedName>
</protein>
<dbReference type="EMBL" id="QVEV01000037">
    <property type="protein sequence ID" value="RGC11349.1"/>
    <property type="molecule type" value="Genomic_DNA"/>
</dbReference>
<reference evidence="2 3" key="1">
    <citation type="submission" date="2018-08" db="EMBL/GenBank/DDBJ databases">
        <title>A genome reference for cultivated species of the human gut microbiota.</title>
        <authorList>
            <person name="Zou Y."/>
            <person name="Xue W."/>
            <person name="Luo G."/>
        </authorList>
    </citation>
    <scope>NUCLEOTIDE SEQUENCE [LARGE SCALE GENOMIC DNA]</scope>
    <source>
        <strain evidence="2 3">OF01-2LB</strain>
    </source>
</reference>
<dbReference type="PANTHER" id="PTHR48094">
    <property type="entry name" value="PROTEIN/NUCLEIC ACID DEGLYCASE DJ-1-RELATED"/>
    <property type="match status" value="1"/>
</dbReference>
<dbReference type="AlphaFoldDB" id="A0A3E2VLS7"/>
<gene>
    <name evidence="2" type="ORF">DXA38_18305</name>
</gene>
<accession>A0A3E2VLS7</accession>
<name>A0A3E2VLS7_CLOIN</name>
<dbReference type="Gene3D" id="3.40.50.880">
    <property type="match status" value="1"/>
</dbReference>
<dbReference type="InterPro" id="IPR050325">
    <property type="entry name" value="Prot/Nucl_acid_deglycase"/>
</dbReference>
<dbReference type="InterPro" id="IPR002818">
    <property type="entry name" value="DJ-1/PfpI"/>
</dbReference>
<feature type="domain" description="DJ-1/PfpI" evidence="1">
    <location>
        <begin position="1"/>
        <end position="175"/>
    </location>
</feature>
<dbReference type="Pfam" id="PF01965">
    <property type="entry name" value="DJ-1_PfpI"/>
    <property type="match status" value="1"/>
</dbReference>
<dbReference type="CDD" id="cd03135">
    <property type="entry name" value="GATase1_DJ-1"/>
    <property type="match status" value="1"/>
</dbReference>
<dbReference type="InterPro" id="IPR029062">
    <property type="entry name" value="Class_I_gatase-like"/>
</dbReference>